<evidence type="ECO:0000256" key="3">
    <source>
        <dbReference type="ARBA" id="ARBA00022982"/>
    </source>
</evidence>
<keyword evidence="5" id="KW-0676">Redox-active center</keyword>
<evidence type="ECO:0000256" key="4">
    <source>
        <dbReference type="ARBA" id="ARBA00023157"/>
    </source>
</evidence>
<comment type="similarity">
    <text evidence="1">Belongs to the glutaredoxin family.</text>
</comment>
<dbReference type="AlphaFoldDB" id="A0A3B0ZWF9"/>
<dbReference type="PRINTS" id="PR00160">
    <property type="entry name" value="GLUTAREDOXIN"/>
</dbReference>
<gene>
    <name evidence="7" type="ORF">MNBD_GAMMA21-2779</name>
</gene>
<evidence type="ECO:0000256" key="1">
    <source>
        <dbReference type="ARBA" id="ARBA00007787"/>
    </source>
</evidence>
<evidence type="ECO:0000259" key="6">
    <source>
        <dbReference type="Pfam" id="PF00462"/>
    </source>
</evidence>
<dbReference type="CDD" id="cd03418">
    <property type="entry name" value="GRX_GRXb_1_3_like"/>
    <property type="match status" value="1"/>
</dbReference>
<dbReference type="Gene3D" id="3.40.30.10">
    <property type="entry name" value="Glutaredoxin"/>
    <property type="match status" value="1"/>
</dbReference>
<dbReference type="InterPro" id="IPR011900">
    <property type="entry name" value="GRX_bact"/>
</dbReference>
<dbReference type="GO" id="GO:0045454">
    <property type="term" value="P:cell redox homeostasis"/>
    <property type="evidence" value="ECO:0007669"/>
    <property type="project" value="InterPro"/>
</dbReference>
<accession>A0A3B0ZWF9</accession>
<dbReference type="GO" id="GO:0034599">
    <property type="term" value="P:cellular response to oxidative stress"/>
    <property type="evidence" value="ECO:0007669"/>
    <property type="project" value="TreeGrafter"/>
</dbReference>
<keyword evidence="4" id="KW-1015">Disulfide bond</keyword>
<feature type="domain" description="Glutaredoxin" evidence="6">
    <location>
        <begin position="4"/>
        <end position="63"/>
    </location>
</feature>
<protein>
    <recommendedName>
        <fullName evidence="6">Glutaredoxin domain-containing protein</fullName>
    </recommendedName>
</protein>
<dbReference type="InterPro" id="IPR011767">
    <property type="entry name" value="GLR_AS"/>
</dbReference>
<dbReference type="FunFam" id="3.40.30.10:FF:000018">
    <property type="entry name" value="Glutaredoxin"/>
    <property type="match status" value="1"/>
</dbReference>
<dbReference type="NCBIfam" id="TIGR02181">
    <property type="entry name" value="GRX_bact"/>
    <property type="match status" value="1"/>
</dbReference>
<dbReference type="Pfam" id="PF00462">
    <property type="entry name" value="Glutaredoxin"/>
    <property type="match status" value="1"/>
</dbReference>
<sequence length="85" mass="9445">MANVVMYCTRFCPYCVRAKDLLEHKGIEYDEISVDSDRVKRQEMMQLSGRTSVPQIFIGEDHIGGCDDLYALDAAGGLDTKLGLA</sequence>
<dbReference type="SUPFAM" id="SSF52833">
    <property type="entry name" value="Thioredoxin-like"/>
    <property type="match status" value="1"/>
</dbReference>
<organism evidence="7">
    <name type="scientific">hydrothermal vent metagenome</name>
    <dbReference type="NCBI Taxonomy" id="652676"/>
    <lineage>
        <taxon>unclassified sequences</taxon>
        <taxon>metagenomes</taxon>
        <taxon>ecological metagenomes</taxon>
    </lineage>
</organism>
<proteinExistence type="inferred from homology"/>
<evidence type="ECO:0000256" key="2">
    <source>
        <dbReference type="ARBA" id="ARBA00022448"/>
    </source>
</evidence>
<evidence type="ECO:0000313" key="7">
    <source>
        <dbReference type="EMBL" id="VAW91752.1"/>
    </source>
</evidence>
<evidence type="ECO:0000256" key="5">
    <source>
        <dbReference type="ARBA" id="ARBA00023284"/>
    </source>
</evidence>
<dbReference type="PANTHER" id="PTHR45694">
    <property type="entry name" value="GLUTAREDOXIN 2"/>
    <property type="match status" value="1"/>
</dbReference>
<dbReference type="GO" id="GO:0005737">
    <property type="term" value="C:cytoplasm"/>
    <property type="evidence" value="ECO:0007669"/>
    <property type="project" value="TreeGrafter"/>
</dbReference>
<dbReference type="InterPro" id="IPR036249">
    <property type="entry name" value="Thioredoxin-like_sf"/>
</dbReference>
<dbReference type="EMBL" id="UOFR01000013">
    <property type="protein sequence ID" value="VAW91752.1"/>
    <property type="molecule type" value="Genomic_DNA"/>
</dbReference>
<keyword evidence="2" id="KW-0813">Transport</keyword>
<dbReference type="InterPro" id="IPR002109">
    <property type="entry name" value="Glutaredoxin"/>
</dbReference>
<dbReference type="InterPro" id="IPR014025">
    <property type="entry name" value="Glutaredoxin_subgr"/>
</dbReference>
<dbReference type="PROSITE" id="PS51354">
    <property type="entry name" value="GLUTAREDOXIN_2"/>
    <property type="match status" value="1"/>
</dbReference>
<dbReference type="GO" id="GO:0015038">
    <property type="term" value="F:glutathione disulfide oxidoreductase activity"/>
    <property type="evidence" value="ECO:0007669"/>
    <property type="project" value="TreeGrafter"/>
</dbReference>
<reference evidence="7" key="1">
    <citation type="submission" date="2018-06" db="EMBL/GenBank/DDBJ databases">
        <authorList>
            <person name="Zhirakovskaya E."/>
        </authorList>
    </citation>
    <scope>NUCLEOTIDE SEQUENCE</scope>
</reference>
<dbReference type="PROSITE" id="PS00195">
    <property type="entry name" value="GLUTAREDOXIN_1"/>
    <property type="match status" value="1"/>
</dbReference>
<keyword evidence="3" id="KW-0249">Electron transport</keyword>
<dbReference type="PANTHER" id="PTHR45694:SF18">
    <property type="entry name" value="GLUTAREDOXIN-1-RELATED"/>
    <property type="match status" value="1"/>
</dbReference>
<name>A0A3B0ZWF9_9ZZZZ</name>